<evidence type="ECO:0000313" key="8">
    <source>
        <dbReference type="EMBL" id="KXS15172.1"/>
    </source>
</evidence>
<evidence type="ECO:0000256" key="1">
    <source>
        <dbReference type="ARBA" id="ARBA00004123"/>
    </source>
</evidence>
<dbReference type="OMA" id="LGPTLWW"/>
<dbReference type="SUPFAM" id="SSF88798">
    <property type="entry name" value="N-terminal, heterodimerisation domain of RBP7 (RpoE)"/>
    <property type="match status" value="1"/>
</dbReference>
<keyword evidence="3" id="KW-0240">DNA-directed RNA polymerase</keyword>
<dbReference type="Gene3D" id="2.40.50.140">
    <property type="entry name" value="Nucleic acid-binding proteins"/>
    <property type="match status" value="1"/>
</dbReference>
<comment type="subcellular location">
    <subcellularLocation>
        <location evidence="1">Nucleus</location>
    </subcellularLocation>
</comment>
<evidence type="ECO:0000256" key="5">
    <source>
        <dbReference type="ARBA" id="ARBA00023242"/>
    </source>
</evidence>
<dbReference type="Pfam" id="PF08292">
    <property type="entry name" value="RNA_pol_Rbc25"/>
    <property type="match status" value="1"/>
</dbReference>
<dbReference type="PANTHER" id="PTHR12709:SF1">
    <property type="entry name" value="DNA-DIRECTED RNA POLYMERASE III SUBUNIT RPC8"/>
    <property type="match status" value="1"/>
</dbReference>
<gene>
    <name evidence="8" type="ORF">M427DRAFT_123869</name>
</gene>
<dbReference type="InterPro" id="IPR045113">
    <property type="entry name" value="Rpb7-like"/>
</dbReference>
<dbReference type="InterPro" id="IPR012340">
    <property type="entry name" value="NA-bd_OB-fold"/>
</dbReference>
<accession>A0A139AED2</accession>
<evidence type="ECO:0000259" key="6">
    <source>
        <dbReference type="Pfam" id="PF03876"/>
    </source>
</evidence>
<dbReference type="CDD" id="cd04330">
    <property type="entry name" value="RNAP_III_Rpc25_N"/>
    <property type="match status" value="1"/>
</dbReference>
<keyword evidence="9" id="KW-1185">Reference proteome</keyword>
<keyword evidence="5" id="KW-0539">Nucleus</keyword>
<dbReference type="SUPFAM" id="SSF50249">
    <property type="entry name" value="Nucleic acid-binding proteins"/>
    <property type="match status" value="1"/>
</dbReference>
<evidence type="ECO:0000313" key="9">
    <source>
        <dbReference type="Proteomes" id="UP000070544"/>
    </source>
</evidence>
<dbReference type="InterPro" id="IPR036898">
    <property type="entry name" value="RNA_pol_Rpb7-like_N_sf"/>
</dbReference>
<proteinExistence type="inferred from homology"/>
<dbReference type="InterPro" id="IPR013238">
    <property type="entry name" value="RNA_pol_III_Rbc25"/>
</dbReference>
<dbReference type="Proteomes" id="UP000070544">
    <property type="component" value="Unassembled WGS sequence"/>
</dbReference>
<dbReference type="InterPro" id="IPR005576">
    <property type="entry name" value="Rpb7-like_N"/>
</dbReference>
<evidence type="ECO:0000256" key="3">
    <source>
        <dbReference type="ARBA" id="ARBA00022478"/>
    </source>
</evidence>
<dbReference type="Pfam" id="PF03876">
    <property type="entry name" value="SHS2_Rpb7-N"/>
    <property type="match status" value="1"/>
</dbReference>
<dbReference type="Gene3D" id="3.30.1490.120">
    <property type="entry name" value="RNA polymerase Rpb7-like, N-terminal domain"/>
    <property type="match status" value="1"/>
</dbReference>
<dbReference type="OrthoDB" id="10256606at2759"/>
<dbReference type="AlphaFoldDB" id="A0A139AED2"/>
<protein>
    <submittedName>
        <fullName evidence="8">Uncharacterized protein</fullName>
    </submittedName>
</protein>
<organism evidence="8 9">
    <name type="scientific">Gonapodya prolifera (strain JEL478)</name>
    <name type="common">Monoblepharis prolifera</name>
    <dbReference type="NCBI Taxonomy" id="1344416"/>
    <lineage>
        <taxon>Eukaryota</taxon>
        <taxon>Fungi</taxon>
        <taxon>Fungi incertae sedis</taxon>
        <taxon>Chytridiomycota</taxon>
        <taxon>Chytridiomycota incertae sedis</taxon>
        <taxon>Monoblepharidomycetes</taxon>
        <taxon>Monoblepharidales</taxon>
        <taxon>Gonapodyaceae</taxon>
        <taxon>Gonapodya</taxon>
    </lineage>
</organism>
<dbReference type="GO" id="GO:0006384">
    <property type="term" value="P:transcription initiation at RNA polymerase III promoter"/>
    <property type="evidence" value="ECO:0007669"/>
    <property type="project" value="TreeGrafter"/>
</dbReference>
<dbReference type="STRING" id="1344416.A0A139AED2"/>
<feature type="domain" description="RNA polymerase III subunit Rpc25" evidence="7">
    <location>
        <begin position="84"/>
        <end position="244"/>
    </location>
</feature>
<keyword evidence="4" id="KW-0804">Transcription</keyword>
<dbReference type="PANTHER" id="PTHR12709">
    <property type="entry name" value="DNA-DIRECTED RNA POLYMERASE II, III"/>
    <property type="match status" value="1"/>
</dbReference>
<evidence type="ECO:0000259" key="7">
    <source>
        <dbReference type="Pfam" id="PF08292"/>
    </source>
</evidence>
<comment type="similarity">
    <text evidence="2">Belongs to the eukaryotic RPB7/RPC8 RNA polymerase subunit family.</text>
</comment>
<name>A0A139AED2_GONPJ</name>
<dbReference type="GO" id="GO:0005666">
    <property type="term" value="C:RNA polymerase III complex"/>
    <property type="evidence" value="ECO:0007669"/>
    <property type="project" value="TreeGrafter"/>
</dbReference>
<dbReference type="EMBL" id="KQ965764">
    <property type="protein sequence ID" value="KXS15172.1"/>
    <property type="molecule type" value="Genomic_DNA"/>
</dbReference>
<evidence type="ECO:0000256" key="2">
    <source>
        <dbReference type="ARBA" id="ARBA00009307"/>
    </source>
</evidence>
<evidence type="ECO:0000256" key="4">
    <source>
        <dbReference type="ARBA" id="ARBA00023163"/>
    </source>
</evidence>
<sequence length="259" mass="27346">MFVLSVIRDIIRVPPVQFAQPRNDAITHQINDKYANRVLHNVGLCIRVFDLLEVGDPIVHAVADGSYSCPTKFRLVVFRPFIDEILHGRVHSQGEWGLRITMGFFDDITVPKNCFPQGTRYDAKTSKWIWVPPDGDPDDPDWQYPFGHNDHMRFRVLAEKFDDGGQVVERAGGVAAGGGAGPPGGGAGAGAGGGAGAGAGAGEAAALAMVGGVVGQDGAAVVRPYALTATMDDELGGLGNPAWFASAAEEEEGGDAMEM</sequence>
<feature type="domain" description="RNA polymerase Rpb7-like N-terminal" evidence="6">
    <location>
        <begin position="8"/>
        <end position="59"/>
    </location>
</feature>
<reference evidence="8 9" key="1">
    <citation type="journal article" date="2015" name="Genome Biol. Evol.">
        <title>Phylogenomic analyses indicate that early fungi evolved digesting cell walls of algal ancestors of land plants.</title>
        <authorList>
            <person name="Chang Y."/>
            <person name="Wang S."/>
            <person name="Sekimoto S."/>
            <person name="Aerts A.L."/>
            <person name="Choi C."/>
            <person name="Clum A."/>
            <person name="LaButti K.M."/>
            <person name="Lindquist E.A."/>
            <person name="Yee Ngan C."/>
            <person name="Ohm R.A."/>
            <person name="Salamov A.A."/>
            <person name="Grigoriev I.V."/>
            <person name="Spatafora J.W."/>
            <person name="Berbee M.L."/>
        </authorList>
    </citation>
    <scope>NUCLEOTIDE SEQUENCE [LARGE SCALE GENOMIC DNA]</scope>
    <source>
        <strain evidence="8 9">JEL478</strain>
    </source>
</reference>